<dbReference type="EMBL" id="JABSTQ010011052">
    <property type="protein sequence ID" value="KAG0415591.1"/>
    <property type="molecule type" value="Genomic_DNA"/>
</dbReference>
<evidence type="ECO:0000313" key="1">
    <source>
        <dbReference type="EMBL" id="KAG0415591.1"/>
    </source>
</evidence>
<name>A0AC60P8F6_IXOPE</name>
<comment type="caution">
    <text evidence="1">The sequence shown here is derived from an EMBL/GenBank/DDBJ whole genome shotgun (WGS) entry which is preliminary data.</text>
</comment>
<reference evidence="1 2" key="1">
    <citation type="journal article" date="2020" name="Cell">
        <title>Large-Scale Comparative Analyses of Tick Genomes Elucidate Their Genetic Diversity and Vector Capacities.</title>
        <authorList>
            <consortium name="Tick Genome and Microbiome Consortium (TIGMIC)"/>
            <person name="Jia N."/>
            <person name="Wang J."/>
            <person name="Shi W."/>
            <person name="Du L."/>
            <person name="Sun Y."/>
            <person name="Zhan W."/>
            <person name="Jiang J.F."/>
            <person name="Wang Q."/>
            <person name="Zhang B."/>
            <person name="Ji P."/>
            <person name="Bell-Sakyi L."/>
            <person name="Cui X.M."/>
            <person name="Yuan T.T."/>
            <person name="Jiang B.G."/>
            <person name="Yang W.F."/>
            <person name="Lam T.T."/>
            <person name="Chang Q.C."/>
            <person name="Ding S.J."/>
            <person name="Wang X.J."/>
            <person name="Zhu J.G."/>
            <person name="Ruan X.D."/>
            <person name="Zhao L."/>
            <person name="Wei J.T."/>
            <person name="Ye R.Z."/>
            <person name="Que T.C."/>
            <person name="Du C.H."/>
            <person name="Zhou Y.H."/>
            <person name="Cheng J.X."/>
            <person name="Dai P.F."/>
            <person name="Guo W.B."/>
            <person name="Han X.H."/>
            <person name="Huang E.J."/>
            <person name="Li L.F."/>
            <person name="Wei W."/>
            <person name="Gao Y.C."/>
            <person name="Liu J.Z."/>
            <person name="Shao H.Z."/>
            <person name="Wang X."/>
            <person name="Wang C.C."/>
            <person name="Yang T.C."/>
            <person name="Huo Q.B."/>
            <person name="Li W."/>
            <person name="Chen H.Y."/>
            <person name="Chen S.E."/>
            <person name="Zhou L.G."/>
            <person name="Ni X.B."/>
            <person name="Tian J.H."/>
            <person name="Sheng Y."/>
            <person name="Liu T."/>
            <person name="Pan Y.S."/>
            <person name="Xia L.Y."/>
            <person name="Li J."/>
            <person name="Zhao F."/>
            <person name="Cao W.C."/>
        </authorList>
    </citation>
    <scope>NUCLEOTIDE SEQUENCE [LARGE SCALE GENOMIC DNA]</scope>
    <source>
        <strain evidence="1">Iper-2018</strain>
    </source>
</reference>
<protein>
    <submittedName>
        <fullName evidence="1">Uncharacterized protein</fullName>
    </submittedName>
</protein>
<dbReference type="Proteomes" id="UP000805193">
    <property type="component" value="Unassembled WGS sequence"/>
</dbReference>
<evidence type="ECO:0000313" key="2">
    <source>
        <dbReference type="Proteomes" id="UP000805193"/>
    </source>
</evidence>
<organism evidence="1 2">
    <name type="scientific">Ixodes persulcatus</name>
    <name type="common">Taiga tick</name>
    <dbReference type="NCBI Taxonomy" id="34615"/>
    <lineage>
        <taxon>Eukaryota</taxon>
        <taxon>Metazoa</taxon>
        <taxon>Ecdysozoa</taxon>
        <taxon>Arthropoda</taxon>
        <taxon>Chelicerata</taxon>
        <taxon>Arachnida</taxon>
        <taxon>Acari</taxon>
        <taxon>Parasitiformes</taxon>
        <taxon>Ixodida</taxon>
        <taxon>Ixodoidea</taxon>
        <taxon>Ixodidae</taxon>
        <taxon>Ixodinae</taxon>
        <taxon>Ixodes</taxon>
    </lineage>
</organism>
<proteinExistence type="predicted"/>
<keyword evidence="2" id="KW-1185">Reference proteome</keyword>
<gene>
    <name evidence="1" type="ORF">HPB47_007207</name>
</gene>
<sequence>MVVKPQSVSIRGAHGPVSAHYPAEVECEAVGSRPPATLFWYLDDRPLHGGTGSTRHVSSDDVSVSVIRFTPAPNHNGRPLRCRATNPQMPQYAIEDSWTLDVYCEFH</sequence>
<accession>A0AC60P8F6</accession>